<dbReference type="AlphaFoldDB" id="T0RCN5"/>
<reference evidence="8 9" key="1">
    <citation type="submission" date="2012-04" db="EMBL/GenBank/DDBJ databases">
        <title>The Genome Sequence of Saprolegnia declina VS20.</title>
        <authorList>
            <consortium name="The Broad Institute Genome Sequencing Platform"/>
            <person name="Russ C."/>
            <person name="Nusbaum C."/>
            <person name="Tyler B."/>
            <person name="van West P."/>
            <person name="Dieguez-Uribeondo J."/>
            <person name="de Bruijn I."/>
            <person name="Tripathy S."/>
            <person name="Jiang R."/>
            <person name="Young S.K."/>
            <person name="Zeng Q."/>
            <person name="Gargeya S."/>
            <person name="Fitzgerald M."/>
            <person name="Haas B."/>
            <person name="Abouelleil A."/>
            <person name="Alvarado L."/>
            <person name="Arachchi H.M."/>
            <person name="Berlin A."/>
            <person name="Chapman S.B."/>
            <person name="Goldberg J."/>
            <person name="Griggs A."/>
            <person name="Gujja S."/>
            <person name="Hansen M."/>
            <person name="Howarth C."/>
            <person name="Imamovic A."/>
            <person name="Larimer J."/>
            <person name="McCowen C."/>
            <person name="Montmayeur A."/>
            <person name="Murphy C."/>
            <person name="Neiman D."/>
            <person name="Pearson M."/>
            <person name="Priest M."/>
            <person name="Roberts A."/>
            <person name="Saif S."/>
            <person name="Shea T."/>
            <person name="Sisk P."/>
            <person name="Sykes S."/>
            <person name="Wortman J."/>
            <person name="Nusbaum C."/>
            <person name="Birren B."/>
        </authorList>
    </citation>
    <scope>NUCLEOTIDE SEQUENCE [LARGE SCALE GENOMIC DNA]</scope>
    <source>
        <strain evidence="8 9">VS20</strain>
    </source>
</reference>
<evidence type="ECO:0000256" key="1">
    <source>
        <dbReference type="ARBA" id="ARBA00004651"/>
    </source>
</evidence>
<name>T0RCN5_SAPDV</name>
<dbReference type="GO" id="GO:0005886">
    <property type="term" value="C:plasma membrane"/>
    <property type="evidence" value="ECO:0007669"/>
    <property type="project" value="UniProtKB-SubCell"/>
</dbReference>
<dbReference type="GO" id="GO:0022857">
    <property type="term" value="F:transmembrane transporter activity"/>
    <property type="evidence" value="ECO:0007669"/>
    <property type="project" value="InterPro"/>
</dbReference>
<comment type="subcellular location">
    <subcellularLocation>
        <location evidence="1">Cell membrane</location>
        <topology evidence="1">Multi-pass membrane protein</topology>
    </subcellularLocation>
</comment>
<dbReference type="PANTHER" id="PTHR42770">
    <property type="entry name" value="AMINO ACID TRANSPORTER-RELATED"/>
    <property type="match status" value="1"/>
</dbReference>
<evidence type="ECO:0000256" key="2">
    <source>
        <dbReference type="ARBA" id="ARBA00022475"/>
    </source>
</evidence>
<evidence type="ECO:0000313" key="8">
    <source>
        <dbReference type="EMBL" id="EQC27347.1"/>
    </source>
</evidence>
<dbReference type="InParanoid" id="T0RCN5"/>
<feature type="transmembrane region" description="Helical" evidence="7">
    <location>
        <begin position="148"/>
        <end position="167"/>
    </location>
</feature>
<evidence type="ECO:0000256" key="4">
    <source>
        <dbReference type="ARBA" id="ARBA00022989"/>
    </source>
</evidence>
<feature type="transmembrane region" description="Helical" evidence="7">
    <location>
        <begin position="302"/>
        <end position="326"/>
    </location>
</feature>
<evidence type="ECO:0000256" key="3">
    <source>
        <dbReference type="ARBA" id="ARBA00022692"/>
    </source>
</evidence>
<feature type="region of interest" description="Disordered" evidence="6">
    <location>
        <begin position="498"/>
        <end position="529"/>
    </location>
</feature>
<feature type="transmembrane region" description="Helical" evidence="7">
    <location>
        <begin position="108"/>
        <end position="128"/>
    </location>
</feature>
<feature type="transmembrane region" description="Helical" evidence="7">
    <location>
        <begin position="174"/>
        <end position="196"/>
    </location>
</feature>
<dbReference type="Gene3D" id="1.20.1740.10">
    <property type="entry name" value="Amino acid/polyamine transporter I"/>
    <property type="match status" value="1"/>
</dbReference>
<evidence type="ECO:0000256" key="5">
    <source>
        <dbReference type="ARBA" id="ARBA00023136"/>
    </source>
</evidence>
<feature type="transmembrane region" description="Helical" evidence="7">
    <location>
        <begin position="386"/>
        <end position="405"/>
    </location>
</feature>
<feature type="transmembrane region" description="Helical" evidence="7">
    <location>
        <begin position="358"/>
        <end position="380"/>
    </location>
</feature>
<feature type="transmembrane region" description="Helical" evidence="7">
    <location>
        <begin position="449"/>
        <end position="467"/>
    </location>
</feature>
<dbReference type="STRING" id="1156394.T0RCN5"/>
<evidence type="ECO:0000256" key="7">
    <source>
        <dbReference type="SAM" id="Phobius"/>
    </source>
</evidence>
<evidence type="ECO:0008006" key="10">
    <source>
        <dbReference type="Google" id="ProtNLM"/>
    </source>
</evidence>
<feature type="transmembrane region" description="Helical" evidence="7">
    <location>
        <begin position="226"/>
        <end position="249"/>
    </location>
</feature>
<protein>
    <recommendedName>
        <fullName evidence="10">Amino acid permease/ SLC12A domain-containing protein</fullName>
    </recommendedName>
</protein>
<dbReference type="Proteomes" id="UP000030762">
    <property type="component" value="Unassembled WGS sequence"/>
</dbReference>
<feature type="transmembrane region" description="Helical" evidence="7">
    <location>
        <begin position="66"/>
        <end position="87"/>
    </location>
</feature>
<accession>T0RCN5</accession>
<dbReference type="OrthoDB" id="66651at2759"/>
<gene>
    <name evidence="8" type="ORF">SDRG_14871</name>
</gene>
<evidence type="ECO:0000256" key="6">
    <source>
        <dbReference type="SAM" id="MobiDB-lite"/>
    </source>
</evidence>
<dbReference type="InterPro" id="IPR002293">
    <property type="entry name" value="AA/rel_permease1"/>
</dbReference>
<keyword evidence="5 7" id="KW-0472">Membrane</keyword>
<evidence type="ECO:0000313" key="9">
    <source>
        <dbReference type="Proteomes" id="UP000030762"/>
    </source>
</evidence>
<dbReference type="InterPro" id="IPR050367">
    <property type="entry name" value="APC_superfamily"/>
</dbReference>
<keyword evidence="2" id="KW-1003">Cell membrane</keyword>
<feature type="transmembrane region" description="Helical" evidence="7">
    <location>
        <begin position="261"/>
        <end position="282"/>
    </location>
</feature>
<dbReference type="RefSeq" id="XP_008619251.1">
    <property type="nucleotide sequence ID" value="XM_008621029.1"/>
</dbReference>
<sequence>MTSPSSVTPTPSTSAKTTLDCRVDATAAIEVDVADKASMCHIWALGVLTVIGGQFYGWNEALSTGFVPYFVSQVLMGLAFIAYMACASEVCGKIQFSGGAYGLARVTLGFYTGFLVGFLELLEYVTYTSVSVLFMSDFMTTTYGVEKAWEPLLWAIYYAVTTSLILLRGKHFWRFCLVLAAACVVPPLVYCVASIGHTDFATYGPLQIGNASEQEVWVTGDLGAAYFAWLPYTTWAYAGVECLTLVTSVTKDAKTSMPKGLMAATYTLFVFNVALVCIVSALPPGLAATASAQFPLNTGFELGLHMSAHGASWLIMPGQFGMAFGFMMPCARLAQALADSNLLPLRLGIKGQSTPRRALVLTSTSGYLICLVSFYSPLFLSALQNISILAAVLCYGAQIGGFVMLRTRYRTETTGYVSPFGMPGAVYACVIYSLLGISIIGGFQDDNGVALGSLIAFLMVLSLYYHFVCKKIQSISKDEYSSIFRFSVMKFNAARKKKTTNGGTKHGASKNTHLSANGPKPNGCSNGHGGSGRTFGLGGATRGSSIKSIAVQAAKA</sequence>
<dbReference type="VEuPathDB" id="FungiDB:SDRG_14871"/>
<keyword evidence="9" id="KW-1185">Reference proteome</keyword>
<dbReference type="Pfam" id="PF13520">
    <property type="entry name" value="AA_permease_2"/>
    <property type="match status" value="1"/>
</dbReference>
<dbReference type="GeneID" id="19955598"/>
<dbReference type="PANTHER" id="PTHR42770:SF7">
    <property type="entry name" value="MEMBRANE PROTEIN"/>
    <property type="match status" value="1"/>
</dbReference>
<feature type="transmembrane region" description="Helical" evidence="7">
    <location>
        <begin position="425"/>
        <end position="443"/>
    </location>
</feature>
<proteinExistence type="predicted"/>
<dbReference type="EMBL" id="JH767210">
    <property type="protein sequence ID" value="EQC27347.1"/>
    <property type="molecule type" value="Genomic_DNA"/>
</dbReference>
<organism evidence="8 9">
    <name type="scientific">Saprolegnia diclina (strain VS20)</name>
    <dbReference type="NCBI Taxonomy" id="1156394"/>
    <lineage>
        <taxon>Eukaryota</taxon>
        <taxon>Sar</taxon>
        <taxon>Stramenopiles</taxon>
        <taxon>Oomycota</taxon>
        <taxon>Saprolegniomycetes</taxon>
        <taxon>Saprolegniales</taxon>
        <taxon>Saprolegniaceae</taxon>
        <taxon>Saprolegnia</taxon>
    </lineage>
</organism>
<keyword evidence="3 7" id="KW-0812">Transmembrane</keyword>
<keyword evidence="4 7" id="KW-1133">Transmembrane helix</keyword>